<feature type="compositionally biased region" description="Polar residues" evidence="6">
    <location>
        <begin position="33"/>
        <end position="43"/>
    </location>
</feature>
<dbReference type="SMART" id="SM00292">
    <property type="entry name" value="BRCT"/>
    <property type="match status" value="1"/>
</dbReference>
<dbReference type="InterPro" id="IPR031099">
    <property type="entry name" value="BRCA1-associated"/>
</dbReference>
<dbReference type="AlphaFoldDB" id="A0A813Y6J5"/>
<dbReference type="PROSITE" id="PS50172">
    <property type="entry name" value="BRCT"/>
    <property type="match status" value="2"/>
</dbReference>
<name>A0A813Y6J5_9BILA</name>
<evidence type="ECO:0000259" key="7">
    <source>
        <dbReference type="PROSITE" id="PS50172"/>
    </source>
</evidence>
<accession>A0A813Y6J5</accession>
<keyword evidence="5" id="KW-0539">Nucleus</keyword>
<feature type="compositionally biased region" description="Polar residues" evidence="6">
    <location>
        <begin position="83"/>
        <end position="97"/>
    </location>
</feature>
<evidence type="ECO:0000256" key="6">
    <source>
        <dbReference type="SAM" id="MobiDB-lite"/>
    </source>
</evidence>
<feature type="compositionally biased region" description="Polar residues" evidence="6">
    <location>
        <begin position="1"/>
        <end position="16"/>
    </location>
</feature>
<proteinExistence type="predicted"/>
<sequence>MTSTNDPYQFPMNDSISNTFRTRSSSRNRKAILTNTENNSKTKIPNKRTENISKTGQQQQQQRITTRSSQKSPLTPMIDENDNSFMSNINSGFSQFVNPKKRQRDDKKTKTIKRPKVTTYSDENQPPNDEAQDIEQVKLIYETADGRTNLARAAATNAQIIANRNPSNTRYPITTDTTYNLNDYNHIIDDTQTETLIIPDTLIDIDTQHNDSSWQRDIDRLMKKLEEPSSSVKSQTQIVETPIEEETLGPIYLSQTGKTHRRPIQTLKAISQSEINQQIQTTTIIKTGEIGIQTENSQNLSSIHDCCQDVSVCPCVLRYSKLERLFMEKMSRFISIVPTISNSHQQIIMPENHSKRRYVQNYSRFRRFRARRKIHNRMIIPSISNNESTTVEEISDETITELDNQVEENVEIPQEQNESIPSNVTANPRENIISTTITIEKNPESIDELSTIEKLDTTTIIDHSSTLLISSITNTCSTGRRLVLTTSSLDENQKSQFRLFITRFDISTSSTVDSSTTHVIVNENSSLVCPLTGKIIQGIARHLFIVSYRWLNECLSQETIIDERPYEIRGDTSLGSDHGGMRRSRLTSSYLLDKYSICLRCLSNDCAPLQTIEQVQELVELCGARLVRNFSEIKTLDKDRQMVLVLGINGFSGGEKKRKALLDTCQQFNVRCVNIHWLLISIAKFDIQPFENYDINQV</sequence>
<evidence type="ECO:0000256" key="5">
    <source>
        <dbReference type="ARBA" id="ARBA00023242"/>
    </source>
</evidence>
<dbReference type="GO" id="GO:0070531">
    <property type="term" value="C:BRCA1-A complex"/>
    <property type="evidence" value="ECO:0007669"/>
    <property type="project" value="TreeGrafter"/>
</dbReference>
<dbReference type="InterPro" id="IPR036420">
    <property type="entry name" value="BRCT_dom_sf"/>
</dbReference>
<feature type="domain" description="BRCT" evidence="7">
    <location>
        <begin position="587"/>
        <end position="695"/>
    </location>
</feature>
<dbReference type="EMBL" id="CAJNOL010000145">
    <property type="protein sequence ID" value="CAF0883610.1"/>
    <property type="molecule type" value="Genomic_DNA"/>
</dbReference>
<gene>
    <name evidence="9" type="ORF">JXQ802_LOCUS8281</name>
    <name evidence="8" type="ORF">SEV965_LOCUS4535</name>
</gene>
<evidence type="ECO:0000313" key="11">
    <source>
        <dbReference type="Proteomes" id="UP000663889"/>
    </source>
</evidence>
<feature type="region of interest" description="Disordered" evidence="6">
    <location>
        <begin position="1"/>
        <end position="131"/>
    </location>
</feature>
<dbReference type="Proteomes" id="UP000663889">
    <property type="component" value="Unassembled WGS sequence"/>
</dbReference>
<dbReference type="GO" id="GO:0000724">
    <property type="term" value="P:double-strand break repair via homologous recombination"/>
    <property type="evidence" value="ECO:0007669"/>
    <property type="project" value="TreeGrafter"/>
</dbReference>
<evidence type="ECO:0000313" key="10">
    <source>
        <dbReference type="Proteomes" id="UP000663870"/>
    </source>
</evidence>
<reference evidence="8" key="1">
    <citation type="submission" date="2021-02" db="EMBL/GenBank/DDBJ databases">
        <authorList>
            <person name="Nowell W R."/>
        </authorList>
    </citation>
    <scope>NUCLEOTIDE SEQUENCE</scope>
</reference>
<dbReference type="InterPro" id="IPR001357">
    <property type="entry name" value="BRCT_dom"/>
</dbReference>
<evidence type="ECO:0000256" key="2">
    <source>
        <dbReference type="ARBA" id="ARBA00022737"/>
    </source>
</evidence>
<keyword evidence="4" id="KW-0234">DNA repair</keyword>
<comment type="caution">
    <text evidence="8">The sequence shown here is derived from an EMBL/GenBank/DDBJ whole genome shotgun (WGS) entry which is preliminary data.</text>
</comment>
<dbReference type="Pfam" id="PF00533">
    <property type="entry name" value="BRCT"/>
    <property type="match status" value="1"/>
</dbReference>
<protein>
    <recommendedName>
        <fullName evidence="7">BRCT domain-containing protein</fullName>
    </recommendedName>
</protein>
<evidence type="ECO:0000256" key="1">
    <source>
        <dbReference type="ARBA" id="ARBA00004123"/>
    </source>
</evidence>
<evidence type="ECO:0000313" key="9">
    <source>
        <dbReference type="EMBL" id="CAF0883610.1"/>
    </source>
</evidence>
<comment type="subcellular location">
    <subcellularLocation>
        <location evidence="1">Nucleus</location>
    </subcellularLocation>
</comment>
<dbReference type="GO" id="GO:0031436">
    <property type="term" value="C:BRCA1-BARD1 complex"/>
    <property type="evidence" value="ECO:0007669"/>
    <property type="project" value="TreeGrafter"/>
</dbReference>
<dbReference type="PANTHER" id="PTHR13763:SF0">
    <property type="entry name" value="BREAST CANCER TYPE 1 SUSCEPTIBILITY PROTEIN"/>
    <property type="match status" value="1"/>
</dbReference>
<dbReference type="SUPFAM" id="SSF52113">
    <property type="entry name" value="BRCT domain"/>
    <property type="match status" value="2"/>
</dbReference>
<feature type="compositionally biased region" description="Polar residues" evidence="6">
    <location>
        <begin position="118"/>
        <end position="127"/>
    </location>
</feature>
<organism evidence="8 11">
    <name type="scientific">Rotaria sordida</name>
    <dbReference type="NCBI Taxonomy" id="392033"/>
    <lineage>
        <taxon>Eukaryota</taxon>
        <taxon>Metazoa</taxon>
        <taxon>Spiralia</taxon>
        <taxon>Gnathifera</taxon>
        <taxon>Rotifera</taxon>
        <taxon>Eurotatoria</taxon>
        <taxon>Bdelloidea</taxon>
        <taxon>Philodinida</taxon>
        <taxon>Philodinidae</taxon>
        <taxon>Rotaria</taxon>
    </lineage>
</organism>
<keyword evidence="2" id="KW-0677">Repeat</keyword>
<dbReference type="EMBL" id="CAJNOU010000131">
    <property type="protein sequence ID" value="CAF0879324.1"/>
    <property type="molecule type" value="Genomic_DNA"/>
</dbReference>
<evidence type="ECO:0000256" key="4">
    <source>
        <dbReference type="ARBA" id="ARBA00023204"/>
    </source>
</evidence>
<dbReference type="Proteomes" id="UP000663870">
    <property type="component" value="Unassembled WGS sequence"/>
</dbReference>
<dbReference type="GO" id="GO:0004842">
    <property type="term" value="F:ubiquitin-protein transferase activity"/>
    <property type="evidence" value="ECO:0007669"/>
    <property type="project" value="TreeGrafter"/>
</dbReference>
<feature type="compositionally biased region" description="Low complexity" evidence="6">
    <location>
        <begin position="52"/>
        <end position="72"/>
    </location>
</feature>
<dbReference type="Gene3D" id="3.40.50.10190">
    <property type="entry name" value="BRCT domain"/>
    <property type="match status" value="2"/>
</dbReference>
<dbReference type="GO" id="GO:0045944">
    <property type="term" value="P:positive regulation of transcription by RNA polymerase II"/>
    <property type="evidence" value="ECO:0007669"/>
    <property type="project" value="TreeGrafter"/>
</dbReference>
<dbReference type="PANTHER" id="PTHR13763">
    <property type="entry name" value="BREAST CANCER TYPE 1 SUSCEPTIBILITY PROTEIN BRCA1"/>
    <property type="match status" value="1"/>
</dbReference>
<keyword evidence="3" id="KW-0227">DNA damage</keyword>
<evidence type="ECO:0000313" key="8">
    <source>
        <dbReference type="EMBL" id="CAF0879324.1"/>
    </source>
</evidence>
<evidence type="ECO:0000256" key="3">
    <source>
        <dbReference type="ARBA" id="ARBA00022763"/>
    </source>
</evidence>
<keyword evidence="10" id="KW-1185">Reference proteome</keyword>
<feature type="domain" description="BRCT" evidence="7">
    <location>
        <begin position="478"/>
        <end position="568"/>
    </location>
</feature>